<sequence length="62" mass="7329">MIPFDRVSKKWTKLLNNYTPGTGRGKARNLLLQVRVLYIRPIGHKDRGKIPDPYLFIKRQFC</sequence>
<proteinExistence type="predicted"/>
<comment type="caution">
    <text evidence="1">The sequence shown here is derived from an EMBL/GenBank/DDBJ whole genome shotgun (WGS) entry which is preliminary data.</text>
</comment>
<dbReference type="HOGENOM" id="CLU_2899725_0_0_10"/>
<dbReference type="Proteomes" id="UP000004892">
    <property type="component" value="Unassembled WGS sequence"/>
</dbReference>
<gene>
    <name evidence="1" type="ORF">HMPREF9449_02334</name>
</gene>
<protein>
    <submittedName>
        <fullName evidence="1">Uncharacterized protein</fullName>
    </submittedName>
</protein>
<evidence type="ECO:0000313" key="1">
    <source>
        <dbReference type="EMBL" id="EHP46717.1"/>
    </source>
</evidence>
<dbReference type="AlphaFoldDB" id="H1DIV5"/>
<accession>H1DIV5</accession>
<evidence type="ECO:0000313" key="2">
    <source>
        <dbReference type="Proteomes" id="UP000004892"/>
    </source>
</evidence>
<dbReference type="EMBL" id="ADMC01000025">
    <property type="protein sequence ID" value="EHP46717.1"/>
    <property type="molecule type" value="Genomic_DNA"/>
</dbReference>
<name>H1DIV5_9BACT</name>
<organism evidence="1 2">
    <name type="scientific">Odoribacter laneus YIT 12061</name>
    <dbReference type="NCBI Taxonomy" id="742817"/>
    <lineage>
        <taxon>Bacteria</taxon>
        <taxon>Pseudomonadati</taxon>
        <taxon>Bacteroidota</taxon>
        <taxon>Bacteroidia</taxon>
        <taxon>Bacteroidales</taxon>
        <taxon>Odoribacteraceae</taxon>
        <taxon>Odoribacter</taxon>
    </lineage>
</organism>
<keyword evidence="2" id="KW-1185">Reference proteome</keyword>
<dbReference type="STRING" id="742817.HMPREF9449_02334"/>
<reference evidence="1 2" key="1">
    <citation type="submission" date="2012-01" db="EMBL/GenBank/DDBJ databases">
        <title>The Genome Sequence of Odoribacter laneus YIT 12061.</title>
        <authorList>
            <consortium name="The Broad Institute Genome Sequencing Platform"/>
            <person name="Earl A."/>
            <person name="Ward D."/>
            <person name="Feldgarden M."/>
            <person name="Gevers D."/>
            <person name="Morotomi M."/>
            <person name="Young S.K."/>
            <person name="Zeng Q."/>
            <person name="Gargeya S."/>
            <person name="Fitzgerald M."/>
            <person name="Haas B."/>
            <person name="Abouelleil A."/>
            <person name="Alvarado L."/>
            <person name="Arachchi H.M."/>
            <person name="Berlin A."/>
            <person name="Chapman S.B."/>
            <person name="Gearin G."/>
            <person name="Goldberg J."/>
            <person name="Griggs A."/>
            <person name="Gujja S."/>
            <person name="Hansen M."/>
            <person name="Heiman D."/>
            <person name="Howarth C."/>
            <person name="Larimer J."/>
            <person name="Lui A."/>
            <person name="MacDonald P.J.P."/>
            <person name="McCowen C."/>
            <person name="Montmayeur A."/>
            <person name="Murphy C."/>
            <person name="Neiman D."/>
            <person name="Pearson M."/>
            <person name="Priest M."/>
            <person name="Roberts A."/>
            <person name="Saif S."/>
            <person name="Shea T."/>
            <person name="Sisk P."/>
            <person name="Stolte C."/>
            <person name="Sykes S."/>
            <person name="Wortman J."/>
            <person name="Nusbaum C."/>
            <person name="Birren B."/>
        </authorList>
    </citation>
    <scope>NUCLEOTIDE SEQUENCE [LARGE SCALE GENOMIC DNA]</scope>
    <source>
        <strain evidence="1 2">YIT 12061</strain>
    </source>
</reference>